<evidence type="ECO:0000313" key="5">
    <source>
        <dbReference type="EMBL" id="OPA75147.1"/>
    </source>
</evidence>
<dbReference type="GO" id="GO:0016836">
    <property type="term" value="F:hydro-lyase activity"/>
    <property type="evidence" value="ECO:0007669"/>
    <property type="project" value="TreeGrafter"/>
</dbReference>
<dbReference type="InterPro" id="IPR013341">
    <property type="entry name" value="Mandelate_racemase_N_dom"/>
</dbReference>
<sequence>MLIKKVDTFPLFYKLATPYGDANGYKKYRTCYYIRITTQSGMVGWGECVDWLPTLHTGMENRIIPYLIGKSVTDRNPLIQVIKKWHSRAASAVSMALTEIIAKSSGLSVCDLWGGTFRDKVPVYASFQSYTDTAQWQSNSLQCIEKSVQEKFLTIKLKIGGKSIAEDQTHIKAVQSQFGEQVNIALDCNQSYDLVAALQWQSLFSSWSNIVWLEEPLPIHQTDGYALIRQKLTVPVAGGENITTAADFLPLLSSQALDIMNPDPLHVIGIDAYIETLQLARNFGIRVSPHTYDGALSRTYAVYAQACLKPWGKMETDCIEPVEWDVMENPFSKIVPLYPTSGEISIPKGQGIGLELDEEMLRYYRWDGSNYH</sequence>
<protein>
    <submittedName>
        <fullName evidence="5">Isomerase</fullName>
    </submittedName>
</protein>
<dbReference type="InterPro" id="IPR029065">
    <property type="entry name" value="Enolase_C-like"/>
</dbReference>
<dbReference type="EMBL" id="MSZX01000009">
    <property type="protein sequence ID" value="OPA75147.1"/>
    <property type="molecule type" value="Genomic_DNA"/>
</dbReference>
<keyword evidence="3" id="KW-0460">Magnesium</keyword>
<feature type="domain" description="Mandelate racemase/muconate lactonizing enzyme C-terminal" evidence="4">
    <location>
        <begin position="137"/>
        <end position="235"/>
    </location>
</feature>
<dbReference type="InterPro" id="IPR013342">
    <property type="entry name" value="Mandelate_racemase_C"/>
</dbReference>
<name>A0A1T2X5K5_9BACL</name>
<evidence type="ECO:0000259" key="4">
    <source>
        <dbReference type="SMART" id="SM00922"/>
    </source>
</evidence>
<reference evidence="5 6" key="1">
    <citation type="submission" date="2017-01" db="EMBL/GenBank/DDBJ databases">
        <title>Genome analysis of Paenibacillus selenitrireducens ES3-24.</title>
        <authorList>
            <person name="Xu D."/>
            <person name="Yao R."/>
            <person name="Zheng S."/>
        </authorList>
    </citation>
    <scope>NUCLEOTIDE SEQUENCE [LARGE SCALE GENOMIC DNA]</scope>
    <source>
        <strain evidence="5 6">ES3-24</strain>
    </source>
</reference>
<dbReference type="CDD" id="cd03316">
    <property type="entry name" value="MR_like"/>
    <property type="match status" value="1"/>
</dbReference>
<keyword evidence="6" id="KW-1185">Reference proteome</keyword>
<dbReference type="SUPFAM" id="SSF51604">
    <property type="entry name" value="Enolase C-terminal domain-like"/>
    <property type="match status" value="1"/>
</dbReference>
<dbReference type="PANTHER" id="PTHR13794:SF58">
    <property type="entry name" value="MITOCHONDRIAL ENOLASE SUPERFAMILY MEMBER 1"/>
    <property type="match status" value="1"/>
</dbReference>
<dbReference type="Pfam" id="PF02746">
    <property type="entry name" value="MR_MLE_N"/>
    <property type="match status" value="1"/>
</dbReference>
<keyword evidence="5" id="KW-0413">Isomerase</keyword>
<dbReference type="Gene3D" id="3.20.20.120">
    <property type="entry name" value="Enolase-like C-terminal domain"/>
    <property type="match status" value="1"/>
</dbReference>
<evidence type="ECO:0000256" key="3">
    <source>
        <dbReference type="ARBA" id="ARBA00022842"/>
    </source>
</evidence>
<comment type="cofactor">
    <cofactor evidence="1">
        <name>Mg(2+)</name>
        <dbReference type="ChEBI" id="CHEBI:18420"/>
    </cofactor>
</comment>
<gene>
    <name evidence="5" type="ORF">BVG16_21300</name>
</gene>
<comment type="caution">
    <text evidence="5">The sequence shown here is derived from an EMBL/GenBank/DDBJ whole genome shotgun (WGS) entry which is preliminary data.</text>
</comment>
<dbReference type="GO" id="GO:0000287">
    <property type="term" value="F:magnesium ion binding"/>
    <property type="evidence" value="ECO:0007669"/>
    <property type="project" value="TreeGrafter"/>
</dbReference>
<dbReference type="InterPro" id="IPR046945">
    <property type="entry name" value="RHMD-like"/>
</dbReference>
<dbReference type="SMART" id="SM00922">
    <property type="entry name" value="MR_MLE"/>
    <property type="match status" value="1"/>
</dbReference>
<dbReference type="OrthoDB" id="9775391at2"/>
<proteinExistence type="predicted"/>
<accession>A0A1T2X5K5</accession>
<dbReference type="SFLD" id="SFLDS00001">
    <property type="entry name" value="Enolase"/>
    <property type="match status" value="1"/>
</dbReference>
<dbReference type="AlphaFoldDB" id="A0A1T2X5K5"/>
<dbReference type="PANTHER" id="PTHR13794">
    <property type="entry name" value="ENOLASE SUPERFAMILY, MANDELATE RACEMASE"/>
    <property type="match status" value="1"/>
</dbReference>
<dbReference type="Gene3D" id="3.30.390.10">
    <property type="entry name" value="Enolase-like, N-terminal domain"/>
    <property type="match status" value="1"/>
</dbReference>
<dbReference type="STRING" id="1324314.BVG16_21300"/>
<dbReference type="GO" id="GO:0016052">
    <property type="term" value="P:carbohydrate catabolic process"/>
    <property type="evidence" value="ECO:0007669"/>
    <property type="project" value="TreeGrafter"/>
</dbReference>
<dbReference type="InterPro" id="IPR029017">
    <property type="entry name" value="Enolase-like_N"/>
</dbReference>
<dbReference type="SUPFAM" id="SSF54826">
    <property type="entry name" value="Enolase N-terminal domain-like"/>
    <property type="match status" value="1"/>
</dbReference>
<evidence type="ECO:0000256" key="2">
    <source>
        <dbReference type="ARBA" id="ARBA00022723"/>
    </source>
</evidence>
<dbReference type="InterPro" id="IPR036849">
    <property type="entry name" value="Enolase-like_C_sf"/>
</dbReference>
<evidence type="ECO:0000313" key="6">
    <source>
        <dbReference type="Proteomes" id="UP000190188"/>
    </source>
</evidence>
<dbReference type="SFLD" id="SFLDG00179">
    <property type="entry name" value="mandelate_racemase"/>
    <property type="match status" value="1"/>
</dbReference>
<dbReference type="GO" id="GO:0016853">
    <property type="term" value="F:isomerase activity"/>
    <property type="evidence" value="ECO:0007669"/>
    <property type="project" value="UniProtKB-KW"/>
</dbReference>
<organism evidence="5 6">
    <name type="scientific">Paenibacillus selenitireducens</name>
    <dbReference type="NCBI Taxonomy" id="1324314"/>
    <lineage>
        <taxon>Bacteria</taxon>
        <taxon>Bacillati</taxon>
        <taxon>Bacillota</taxon>
        <taxon>Bacilli</taxon>
        <taxon>Bacillales</taxon>
        <taxon>Paenibacillaceae</taxon>
        <taxon>Paenibacillus</taxon>
    </lineage>
</organism>
<keyword evidence="2" id="KW-0479">Metal-binding</keyword>
<dbReference type="Pfam" id="PF13378">
    <property type="entry name" value="MR_MLE_C"/>
    <property type="match status" value="1"/>
</dbReference>
<evidence type="ECO:0000256" key="1">
    <source>
        <dbReference type="ARBA" id="ARBA00001946"/>
    </source>
</evidence>
<dbReference type="RefSeq" id="WP_078501220.1">
    <property type="nucleotide sequence ID" value="NZ_MSZX01000009.1"/>
</dbReference>
<dbReference type="Proteomes" id="UP000190188">
    <property type="component" value="Unassembled WGS sequence"/>
</dbReference>